<evidence type="ECO:0000313" key="3">
    <source>
        <dbReference type="Proteomes" id="UP000464502"/>
    </source>
</evidence>
<keyword evidence="1" id="KW-0472">Membrane</keyword>
<dbReference type="Proteomes" id="UP000464502">
    <property type="component" value="Segment"/>
</dbReference>
<feature type="transmembrane region" description="Helical" evidence="1">
    <location>
        <begin position="30"/>
        <end position="54"/>
    </location>
</feature>
<reference evidence="3" key="1">
    <citation type="submission" date="2019-12" db="EMBL/GenBank/DDBJ databases">
        <authorList>
            <person name="Olsen N.S."/>
            <person name="Junco L.M.F."/>
            <person name="Kot W."/>
            <person name="Hansen L.H."/>
        </authorList>
    </citation>
    <scope>NUCLEOTIDE SEQUENCE [LARGE SCALE GENOMIC DNA]</scope>
</reference>
<name>A0A6B9XE01_9CAUD</name>
<dbReference type="EMBL" id="MN850632">
    <property type="protein sequence ID" value="QHR73929.1"/>
    <property type="molecule type" value="Genomic_DNA"/>
</dbReference>
<sequence length="59" mass="6758">MVLVTVLMMLIAIAIIMLASFPVDKWYCNFCRFVVFLCAGAYMGESVVRISVLLEQYFK</sequence>
<keyword evidence="1" id="KW-0812">Transmembrane</keyword>
<evidence type="ECO:0000256" key="1">
    <source>
        <dbReference type="SAM" id="Phobius"/>
    </source>
</evidence>
<feature type="transmembrane region" description="Helical" evidence="1">
    <location>
        <begin position="6"/>
        <end position="23"/>
    </location>
</feature>
<keyword evidence="3" id="KW-1185">Reference proteome</keyword>
<evidence type="ECO:0000313" key="2">
    <source>
        <dbReference type="EMBL" id="QHR73929.1"/>
    </source>
</evidence>
<proteinExistence type="predicted"/>
<gene>
    <name evidence="2" type="ORF">alia_215</name>
</gene>
<accession>A0A6B9XE01</accession>
<protein>
    <submittedName>
        <fullName evidence="2">Uncharacterized protein</fullName>
    </submittedName>
</protein>
<keyword evidence="1" id="KW-1133">Transmembrane helix</keyword>
<organism evidence="2 3">
    <name type="scientific">Escherichia phage alia</name>
    <dbReference type="NCBI Taxonomy" id="2696379"/>
    <lineage>
        <taxon>Viruses</taxon>
        <taxon>Duplodnaviria</taxon>
        <taxon>Heunggongvirae</taxon>
        <taxon>Uroviricota</taxon>
        <taxon>Caudoviricetes</taxon>
        <taxon>Stephanstirmvirinae</taxon>
        <taxon>Justusliebigvirus</taxon>
        <taxon>Justusliebigvirus alia</taxon>
    </lineage>
</organism>